<dbReference type="Proteomes" id="UP000094389">
    <property type="component" value="Unassembled WGS sequence"/>
</dbReference>
<reference evidence="4 6" key="3">
    <citation type="journal article" date="2016" name="Proc. Natl. Acad. Sci. U.S.A.">
        <title>Comparative genomics of biotechnologically important yeasts.</title>
        <authorList>
            <person name="Riley R."/>
            <person name="Haridas S."/>
            <person name="Wolfe K.H."/>
            <person name="Lopes M.R."/>
            <person name="Hittinger C.T."/>
            <person name="Goeker M."/>
            <person name="Salamov A.A."/>
            <person name="Wisecaver J.H."/>
            <person name="Long T.M."/>
            <person name="Calvey C.H."/>
            <person name="Aerts A.L."/>
            <person name="Barry K.W."/>
            <person name="Choi C."/>
            <person name="Clum A."/>
            <person name="Coughlan A.Y."/>
            <person name="Deshpande S."/>
            <person name="Douglass A.P."/>
            <person name="Hanson S.J."/>
            <person name="Klenk H.-P."/>
            <person name="LaButti K.M."/>
            <person name="Lapidus A."/>
            <person name="Lindquist E.A."/>
            <person name="Lipzen A.M."/>
            <person name="Meier-Kolthoff J.P."/>
            <person name="Ohm R.A."/>
            <person name="Otillar R.P."/>
            <person name="Pangilinan J.L."/>
            <person name="Peng Y."/>
            <person name="Rokas A."/>
            <person name="Rosa C.A."/>
            <person name="Scheuner C."/>
            <person name="Sibirny A.A."/>
            <person name="Slot J.C."/>
            <person name="Stielow J.B."/>
            <person name="Sun H."/>
            <person name="Kurtzman C.P."/>
            <person name="Blackwell M."/>
            <person name="Grigoriev I.V."/>
            <person name="Jeffries T.W."/>
        </authorList>
    </citation>
    <scope>NUCLEOTIDE SEQUENCE [LARGE SCALE GENOMIC DNA]</scope>
    <source>
        <strain evidence="6">ATCC 18201 / CBS 1600 / BCRC 20928 / JCM 3617 / NBRC 0987 / NRRL Y-1542</strain>
        <strain evidence="4">NRRL Y-1542</strain>
    </source>
</reference>
<dbReference type="AlphaFoldDB" id="A0A0H5C4Y6"/>
<evidence type="ECO:0000313" key="3">
    <source>
        <dbReference type="EMBL" id="CEP23058.1"/>
    </source>
</evidence>
<name>A0A0H5C4Y6_CYBJN</name>
<evidence type="ECO:0000313" key="5">
    <source>
        <dbReference type="Proteomes" id="UP000038830"/>
    </source>
</evidence>
<evidence type="ECO:0000313" key="4">
    <source>
        <dbReference type="EMBL" id="ODV74447.1"/>
    </source>
</evidence>
<gene>
    <name evidence="3" type="ORF">BN1211_3565</name>
    <name evidence="4" type="ORF">CYBJADRAFT_172424</name>
</gene>
<keyword evidence="2" id="KW-0732">Signal</keyword>
<sequence>MAVVFILLAMAIMVIVVIVLPQVSGLTKVKYQPHRKAVVEDEPLEEEQDQYSGGYVPPDVLQRREESQKKKNSKSKVSIGALKEKMNYSKDDIPLKLQLTTENEDVHNLRRRTTAKKVEPSEVNDPNAYDYDIDELIEEDEQDQQREDKKEFQKRSAKSQQDLEELA</sequence>
<feature type="region of interest" description="Disordered" evidence="1">
    <location>
        <begin position="40"/>
        <end position="78"/>
    </location>
</feature>
<dbReference type="Proteomes" id="UP000038830">
    <property type="component" value="Unassembled WGS sequence"/>
</dbReference>
<accession>A0A0H5C4Y6</accession>
<accession>A0A1E4S4I7</accession>
<keyword evidence="6" id="KW-1185">Reference proteome</keyword>
<feature type="chain" id="PRO_5040667250" evidence="2">
    <location>
        <begin position="26"/>
        <end position="167"/>
    </location>
</feature>
<evidence type="ECO:0000256" key="1">
    <source>
        <dbReference type="SAM" id="MobiDB-lite"/>
    </source>
</evidence>
<dbReference type="OrthoDB" id="4092812at2759"/>
<dbReference type="OMA" id="ANETHKD"/>
<feature type="compositionally biased region" description="Acidic residues" evidence="1">
    <location>
        <begin position="40"/>
        <end position="49"/>
    </location>
</feature>
<dbReference type="EMBL" id="KV453928">
    <property type="protein sequence ID" value="ODV74447.1"/>
    <property type="molecule type" value="Genomic_DNA"/>
</dbReference>
<feature type="compositionally biased region" description="Basic and acidic residues" evidence="1">
    <location>
        <begin position="143"/>
        <end position="154"/>
    </location>
</feature>
<organism evidence="3 5">
    <name type="scientific">Cyberlindnera jadinii (strain ATCC 18201 / CBS 1600 / BCRC 20928 / JCM 3617 / NBRC 0987 / NRRL Y-1542)</name>
    <name type="common">Torula yeast</name>
    <name type="synonym">Candida utilis</name>
    <dbReference type="NCBI Taxonomy" id="983966"/>
    <lineage>
        <taxon>Eukaryota</taxon>
        <taxon>Fungi</taxon>
        <taxon>Dikarya</taxon>
        <taxon>Ascomycota</taxon>
        <taxon>Saccharomycotina</taxon>
        <taxon>Saccharomycetes</taxon>
        <taxon>Phaffomycetales</taxon>
        <taxon>Phaffomycetaceae</taxon>
        <taxon>Cyberlindnera</taxon>
    </lineage>
</organism>
<feature type="signal peptide" evidence="2">
    <location>
        <begin position="1"/>
        <end position="25"/>
    </location>
</feature>
<feature type="region of interest" description="Disordered" evidence="1">
    <location>
        <begin position="110"/>
        <end position="167"/>
    </location>
</feature>
<reference evidence="3" key="1">
    <citation type="submission" date="2014-12" db="EMBL/GenBank/DDBJ databases">
        <authorList>
            <person name="Jaenicke S."/>
        </authorList>
    </citation>
    <scope>NUCLEOTIDE SEQUENCE [LARGE SCALE GENOMIC DNA]</scope>
    <source>
        <strain evidence="3">CBS1600</strain>
    </source>
</reference>
<proteinExistence type="predicted"/>
<evidence type="ECO:0000256" key="2">
    <source>
        <dbReference type="SAM" id="SignalP"/>
    </source>
</evidence>
<feature type="compositionally biased region" description="Acidic residues" evidence="1">
    <location>
        <begin position="131"/>
        <end position="142"/>
    </location>
</feature>
<protein>
    <submittedName>
        <fullName evidence="3">Uncharacterized protein</fullName>
    </submittedName>
</protein>
<dbReference type="EMBL" id="CDQK01000004">
    <property type="protein sequence ID" value="CEP23058.1"/>
    <property type="molecule type" value="Genomic_DNA"/>
</dbReference>
<evidence type="ECO:0000313" key="6">
    <source>
        <dbReference type="Proteomes" id="UP000094389"/>
    </source>
</evidence>
<reference evidence="5" key="2">
    <citation type="journal article" date="2015" name="J. Biotechnol.">
        <title>The structure of the Cyberlindnera jadinii genome and its relation to Candida utilis analyzed by the occurrence of single nucleotide polymorphisms.</title>
        <authorList>
            <person name="Rupp O."/>
            <person name="Brinkrolf K."/>
            <person name="Buerth C."/>
            <person name="Kunigo M."/>
            <person name="Schneider J."/>
            <person name="Jaenicke S."/>
            <person name="Goesmann A."/>
            <person name="Puehler A."/>
            <person name="Jaeger K.-E."/>
            <person name="Ernst J.F."/>
        </authorList>
    </citation>
    <scope>NUCLEOTIDE SEQUENCE [LARGE SCALE GENOMIC DNA]</scope>
    <source>
        <strain evidence="5">ATCC 18201 / CBS 1600 / BCRC 20928 / JCM 3617 / NBRC 0987 / NRRL Y-1542</strain>
    </source>
</reference>